<feature type="compositionally biased region" description="Low complexity" evidence="1">
    <location>
        <begin position="237"/>
        <end position="252"/>
    </location>
</feature>
<evidence type="ECO:0000313" key="4">
    <source>
        <dbReference type="Proteomes" id="UP000237798"/>
    </source>
</evidence>
<evidence type="ECO:0000256" key="1">
    <source>
        <dbReference type="SAM" id="MobiDB-lite"/>
    </source>
</evidence>
<reference evidence="3 4" key="1">
    <citation type="submission" date="2018-03" db="EMBL/GenBank/DDBJ databases">
        <title>Genome sequence of Clostridium luticellarii DSM 29923.</title>
        <authorList>
            <person name="Poehlein A."/>
            <person name="Daniel R."/>
        </authorList>
    </citation>
    <scope>NUCLEOTIDE SEQUENCE [LARGE SCALE GENOMIC DNA]</scope>
    <source>
        <strain evidence="3 4">DSM 29923</strain>
    </source>
</reference>
<feature type="compositionally biased region" description="Polar residues" evidence="1">
    <location>
        <begin position="222"/>
        <end position="236"/>
    </location>
</feature>
<dbReference type="RefSeq" id="WP_106008780.1">
    <property type="nucleotide sequence ID" value="NZ_PVXP01000013.1"/>
</dbReference>
<feature type="region of interest" description="Disordered" evidence="1">
    <location>
        <begin position="222"/>
        <end position="253"/>
    </location>
</feature>
<gene>
    <name evidence="3" type="ORF">CLLU_12980</name>
</gene>
<organism evidence="3 4">
    <name type="scientific">Clostridium luticellarii</name>
    <dbReference type="NCBI Taxonomy" id="1691940"/>
    <lineage>
        <taxon>Bacteria</taxon>
        <taxon>Bacillati</taxon>
        <taxon>Bacillota</taxon>
        <taxon>Clostridia</taxon>
        <taxon>Eubacteriales</taxon>
        <taxon>Clostridiaceae</taxon>
        <taxon>Clostridium</taxon>
    </lineage>
</organism>
<comment type="caution">
    <text evidence="3">The sequence shown here is derived from an EMBL/GenBank/DDBJ whole genome shotgun (WGS) entry which is preliminary data.</text>
</comment>
<dbReference type="AlphaFoldDB" id="A0A2T0BPC3"/>
<dbReference type="Proteomes" id="UP000237798">
    <property type="component" value="Unassembled WGS sequence"/>
</dbReference>
<accession>A0A2T0BPC3</accession>
<sequence>MENSKKRKKLIPLIVIVVLILAAAIFGKLVFWQSSYTVPEYKFSAELLGKIIKAQDTGGTAQLTKDEVNQVISLYSKEYKSGSITIKAAEADFDGSNMKFYVPAAYKGFNVLVTSEGSISKESGKIKYTPDYFKVGKITLPKSYVFKKLSGRLKDKTAVEQNSIVINTEGFPVGITALDVKNDRLLVTLEKRKINIEDILKGKFDSIKNMVKDYSDLKNSEISTKTNGEAGKTQQDNGTNSSTSGGSTAASTEKQQALDQVISGLNSASGSVSTSGQKAVISQMISVVGSMKDPSYNPYSAESGVRAMYGKLSQNEKLQLKAAVFANVDTSSASILYNMIGK</sequence>
<name>A0A2T0BPC3_9CLOT</name>
<dbReference type="OrthoDB" id="1894053at2"/>
<proteinExistence type="predicted"/>
<keyword evidence="2" id="KW-0812">Transmembrane</keyword>
<feature type="transmembrane region" description="Helical" evidence="2">
    <location>
        <begin position="12"/>
        <end position="32"/>
    </location>
</feature>
<keyword evidence="2" id="KW-0472">Membrane</keyword>
<keyword evidence="4" id="KW-1185">Reference proteome</keyword>
<protein>
    <submittedName>
        <fullName evidence="3">Uncharacterized protein</fullName>
    </submittedName>
</protein>
<dbReference type="EMBL" id="PVXP01000013">
    <property type="protein sequence ID" value="PRR85672.1"/>
    <property type="molecule type" value="Genomic_DNA"/>
</dbReference>
<keyword evidence="2" id="KW-1133">Transmembrane helix</keyword>
<evidence type="ECO:0000313" key="3">
    <source>
        <dbReference type="EMBL" id="PRR85672.1"/>
    </source>
</evidence>
<evidence type="ECO:0000256" key="2">
    <source>
        <dbReference type="SAM" id="Phobius"/>
    </source>
</evidence>